<name>G5K2T5_9STRE</name>
<dbReference type="HAMAP" id="MF_00269">
    <property type="entry name" value="Tpx"/>
    <property type="match status" value="1"/>
</dbReference>
<comment type="miscellaneous">
    <text evidence="6">The active site is a conserved redox-active cysteine residue, the peroxidatic cysteine (C(P)), which makes the nucleophilic attack on the peroxide substrate. The peroxide oxidizes the C(P)-SH to cysteine sulfenic acid (C(P)-SOH), which then reacts with another cysteine residue, the resolving cysteine (C(R)), to form a disulfide bridge. The disulfide is subsequently reduced by an appropriate electron donor to complete the catalytic cycle. In this atypical 2-Cys peroxiredoxin, C(R) is present in the same subunit to form an intramolecular disulfide. The disulfide is subsequently reduced by thioredoxin.</text>
</comment>
<gene>
    <name evidence="6" type="primary">tpx</name>
    <name evidence="8" type="ORF">STRIC_1103</name>
</gene>
<comment type="subunit">
    <text evidence="6">Homodimer.</text>
</comment>
<evidence type="ECO:0000256" key="2">
    <source>
        <dbReference type="ARBA" id="ARBA00022862"/>
    </source>
</evidence>
<keyword evidence="1 6" id="KW-0575">Peroxidase</keyword>
<dbReference type="Proteomes" id="UP000003330">
    <property type="component" value="Unassembled WGS sequence"/>
</dbReference>
<feature type="active site" description="Cysteine sulfenic acid (-SOH) intermediate" evidence="6">
    <location>
        <position position="57"/>
    </location>
</feature>
<dbReference type="InterPro" id="IPR002065">
    <property type="entry name" value="TPX"/>
</dbReference>
<evidence type="ECO:0000256" key="3">
    <source>
        <dbReference type="ARBA" id="ARBA00023002"/>
    </source>
</evidence>
<dbReference type="InterPro" id="IPR050455">
    <property type="entry name" value="Tpx_Peroxidase_subfamily"/>
</dbReference>
<evidence type="ECO:0000313" key="9">
    <source>
        <dbReference type="Proteomes" id="UP000003330"/>
    </source>
</evidence>
<accession>G5K2T5</accession>
<dbReference type="STRING" id="764299.STRIC_1103"/>
<dbReference type="Gene3D" id="3.40.30.10">
    <property type="entry name" value="Glutaredoxin"/>
    <property type="match status" value="1"/>
</dbReference>
<keyword evidence="2 6" id="KW-0049">Antioxidant</keyword>
<sequence>MTTFKGQEVTLVGSRFEVGDTVPDFTLMASDLSQKSLHDFKGKKIISVVPSIDTGICSTQTRTFNQAIADKDDCHILTVSVDLPFAQARWCGVQGLDKAIMLSDYYDYSFGKSFGLLIEEWHFLARAVLILDENNKVVYIQYLDNINEAPDYEAALRALEKEMA</sequence>
<dbReference type="EC" id="1.11.1.24" evidence="6"/>
<dbReference type="OrthoDB" id="9781543at2"/>
<comment type="function">
    <text evidence="6">Thiol-specific peroxidase that catalyzes the reduction of hydrogen peroxide and organic hydroperoxides to water and alcohols, respectively. Plays a role in cell protection against oxidative stress by detoxifying peroxides.</text>
</comment>
<dbReference type="EMBL" id="AEUX02000006">
    <property type="protein sequence ID" value="EHI69719.1"/>
    <property type="molecule type" value="Genomic_DNA"/>
</dbReference>
<evidence type="ECO:0000256" key="4">
    <source>
        <dbReference type="ARBA" id="ARBA00023157"/>
    </source>
</evidence>
<dbReference type="InterPro" id="IPR013766">
    <property type="entry name" value="Thioredoxin_domain"/>
</dbReference>
<feature type="disulfide bond" description="Redox-active" evidence="6">
    <location>
        <begin position="57"/>
        <end position="91"/>
    </location>
</feature>
<dbReference type="NCBIfam" id="NF001808">
    <property type="entry name" value="PRK00522.1"/>
    <property type="match status" value="1"/>
</dbReference>
<keyword evidence="5 6" id="KW-0676">Redox-active center</keyword>
<dbReference type="PANTHER" id="PTHR43110:SF1">
    <property type="entry name" value="THIOL PEROXIDASE"/>
    <property type="match status" value="1"/>
</dbReference>
<dbReference type="InterPro" id="IPR018219">
    <property type="entry name" value="Tpx_CS"/>
</dbReference>
<comment type="similarity">
    <text evidence="6">Belongs to the peroxiredoxin family. Tpx subfamily.</text>
</comment>
<dbReference type="AlphaFoldDB" id="G5K2T5"/>
<evidence type="ECO:0000256" key="5">
    <source>
        <dbReference type="ARBA" id="ARBA00023284"/>
    </source>
</evidence>
<dbReference type="PROSITE" id="PS51352">
    <property type="entry name" value="THIOREDOXIN_2"/>
    <property type="match status" value="1"/>
</dbReference>
<evidence type="ECO:0000313" key="8">
    <source>
        <dbReference type="EMBL" id="EHI69719.1"/>
    </source>
</evidence>
<keyword evidence="9" id="KW-1185">Reference proteome</keyword>
<dbReference type="PROSITE" id="PS01265">
    <property type="entry name" value="TPX"/>
    <property type="match status" value="1"/>
</dbReference>
<dbReference type="CDD" id="cd03014">
    <property type="entry name" value="PRX_Atyp2cys"/>
    <property type="match status" value="1"/>
</dbReference>
<keyword evidence="3 6" id="KW-0560">Oxidoreductase</keyword>
<dbReference type="eggNOG" id="COG2077">
    <property type="taxonomic scope" value="Bacteria"/>
</dbReference>
<dbReference type="SUPFAM" id="SSF52833">
    <property type="entry name" value="Thioredoxin-like"/>
    <property type="match status" value="1"/>
</dbReference>
<proteinExistence type="inferred from homology"/>
<dbReference type="GO" id="GO:0008379">
    <property type="term" value="F:thioredoxin peroxidase activity"/>
    <property type="evidence" value="ECO:0007669"/>
    <property type="project" value="UniProtKB-UniRule"/>
</dbReference>
<organism evidence="8 9">
    <name type="scientific">Streptococcus ictaluri 707-05</name>
    <dbReference type="NCBI Taxonomy" id="764299"/>
    <lineage>
        <taxon>Bacteria</taxon>
        <taxon>Bacillati</taxon>
        <taxon>Bacillota</taxon>
        <taxon>Bacilli</taxon>
        <taxon>Lactobacillales</taxon>
        <taxon>Streptococcaceae</taxon>
        <taxon>Streptococcus</taxon>
    </lineage>
</organism>
<protein>
    <recommendedName>
        <fullName evidence="6">Thiol peroxidase</fullName>
        <shortName evidence="6">Tpx</shortName>
        <ecNumber evidence="6">1.11.1.24</ecNumber>
    </recommendedName>
    <alternativeName>
        <fullName evidence="6">Peroxiredoxin tpx</fullName>
        <shortName evidence="6">Prx</shortName>
    </alternativeName>
    <alternativeName>
        <fullName evidence="6">Thioredoxin peroxidase</fullName>
    </alternativeName>
    <alternativeName>
        <fullName evidence="6">Thioredoxin-dependent peroxiredoxin</fullName>
    </alternativeName>
</protein>
<evidence type="ECO:0000256" key="1">
    <source>
        <dbReference type="ARBA" id="ARBA00022559"/>
    </source>
</evidence>
<reference evidence="8 9" key="1">
    <citation type="journal article" date="2014" name="Int. J. Syst. Evol. Microbiol.">
        <title>Phylogenomics and the dynamic genome evolution of the genus Streptococcus.</title>
        <authorList>
            <consortium name="The Broad Institute Genome Sequencing Platform"/>
            <person name="Richards V.P."/>
            <person name="Palmer S.R."/>
            <person name="Pavinski Bitar P.D."/>
            <person name="Qin X."/>
            <person name="Weinstock G.M."/>
            <person name="Highlander S.K."/>
            <person name="Town C.D."/>
            <person name="Burne R.A."/>
            <person name="Stanhope M.J."/>
        </authorList>
    </citation>
    <scope>NUCLEOTIDE SEQUENCE [LARGE SCALE GENOMIC DNA]</scope>
    <source>
        <strain evidence="8 9">707-05</strain>
    </source>
</reference>
<dbReference type="InterPro" id="IPR036249">
    <property type="entry name" value="Thioredoxin-like_sf"/>
</dbReference>
<dbReference type="PANTHER" id="PTHR43110">
    <property type="entry name" value="THIOL PEROXIDASE"/>
    <property type="match status" value="1"/>
</dbReference>
<dbReference type="RefSeq" id="WP_008089228.1">
    <property type="nucleotide sequence ID" value="NZ_AEUX02000006.1"/>
</dbReference>
<comment type="caution">
    <text evidence="8">The sequence shown here is derived from an EMBL/GenBank/DDBJ whole genome shotgun (WGS) entry which is preliminary data.</text>
</comment>
<evidence type="ECO:0000256" key="6">
    <source>
        <dbReference type="HAMAP-Rule" id="MF_00269"/>
    </source>
</evidence>
<feature type="domain" description="Thioredoxin" evidence="7">
    <location>
        <begin position="16"/>
        <end position="164"/>
    </location>
</feature>
<dbReference type="InterPro" id="IPR013740">
    <property type="entry name" value="Redoxin"/>
</dbReference>
<evidence type="ECO:0000259" key="7">
    <source>
        <dbReference type="PROSITE" id="PS51352"/>
    </source>
</evidence>
<comment type="catalytic activity">
    <reaction evidence="6">
        <text>a hydroperoxide + [thioredoxin]-dithiol = an alcohol + [thioredoxin]-disulfide + H2O</text>
        <dbReference type="Rhea" id="RHEA:62620"/>
        <dbReference type="Rhea" id="RHEA-COMP:10698"/>
        <dbReference type="Rhea" id="RHEA-COMP:10700"/>
        <dbReference type="ChEBI" id="CHEBI:15377"/>
        <dbReference type="ChEBI" id="CHEBI:29950"/>
        <dbReference type="ChEBI" id="CHEBI:30879"/>
        <dbReference type="ChEBI" id="CHEBI:35924"/>
        <dbReference type="ChEBI" id="CHEBI:50058"/>
        <dbReference type="EC" id="1.11.1.24"/>
    </reaction>
</comment>
<dbReference type="Pfam" id="PF08534">
    <property type="entry name" value="Redoxin"/>
    <property type="match status" value="1"/>
</dbReference>
<keyword evidence="4 6" id="KW-1015">Disulfide bond</keyword>